<dbReference type="InterPro" id="IPR039420">
    <property type="entry name" value="WalR-like"/>
</dbReference>
<accession>A0A1G9RVJ3</accession>
<sequence>MIDAPVIDVLVVDDHALMRTGLSGLIAAAGDMRVVGTAADGAEAVEQVARLAPHVVLMDLSMPVLDGVGATRRIVEEHPDVEVLVLTSFSDRQRVIEALDAGAGGYVLKDTEPADLLAAIRSTARGHSPLDPRVARTVLHARRGPARAAELTDREQEVLALVGRGLANKQIARRLGIRESTVKAHLTSVFQRIGVRDRTSAALWARTHLPEEPDAPARPPAGSRREP</sequence>
<proteinExistence type="predicted"/>
<feature type="domain" description="Response regulatory" evidence="6">
    <location>
        <begin position="8"/>
        <end position="124"/>
    </location>
</feature>
<dbReference type="CDD" id="cd17535">
    <property type="entry name" value="REC_NarL-like"/>
    <property type="match status" value="1"/>
</dbReference>
<feature type="region of interest" description="Disordered" evidence="4">
    <location>
        <begin position="205"/>
        <end position="227"/>
    </location>
</feature>
<dbReference type="PRINTS" id="PR00038">
    <property type="entry name" value="HTHLUXR"/>
</dbReference>
<dbReference type="CDD" id="cd06170">
    <property type="entry name" value="LuxR_C_like"/>
    <property type="match status" value="1"/>
</dbReference>
<evidence type="ECO:0000259" key="5">
    <source>
        <dbReference type="PROSITE" id="PS50043"/>
    </source>
</evidence>
<evidence type="ECO:0000256" key="2">
    <source>
        <dbReference type="ARBA" id="ARBA00023125"/>
    </source>
</evidence>
<evidence type="ECO:0000259" key="6">
    <source>
        <dbReference type="PROSITE" id="PS50110"/>
    </source>
</evidence>
<dbReference type="RefSeq" id="WP_281241928.1">
    <property type="nucleotide sequence ID" value="NZ_FNHE01000004.1"/>
</dbReference>
<dbReference type="PANTHER" id="PTHR43214">
    <property type="entry name" value="TWO-COMPONENT RESPONSE REGULATOR"/>
    <property type="match status" value="1"/>
</dbReference>
<name>A0A1G9RVJ3_9ACTN</name>
<dbReference type="PROSITE" id="PS50110">
    <property type="entry name" value="RESPONSE_REGULATORY"/>
    <property type="match status" value="1"/>
</dbReference>
<dbReference type="GO" id="GO:0006355">
    <property type="term" value="P:regulation of DNA-templated transcription"/>
    <property type="evidence" value="ECO:0007669"/>
    <property type="project" value="InterPro"/>
</dbReference>
<dbReference type="PROSITE" id="PS50043">
    <property type="entry name" value="HTH_LUXR_2"/>
    <property type="match status" value="1"/>
</dbReference>
<dbReference type="GO" id="GO:0003677">
    <property type="term" value="F:DNA binding"/>
    <property type="evidence" value="ECO:0007669"/>
    <property type="project" value="UniProtKB-KW"/>
</dbReference>
<feature type="domain" description="HTH luxR-type" evidence="5">
    <location>
        <begin position="144"/>
        <end position="209"/>
    </location>
</feature>
<dbReference type="Gene3D" id="3.40.50.2300">
    <property type="match status" value="1"/>
</dbReference>
<dbReference type="SUPFAM" id="SSF52172">
    <property type="entry name" value="CheY-like"/>
    <property type="match status" value="1"/>
</dbReference>
<organism evidence="7 8">
    <name type="scientific">Geodermatophilus siccatus</name>
    <dbReference type="NCBI Taxonomy" id="1137991"/>
    <lineage>
        <taxon>Bacteria</taxon>
        <taxon>Bacillati</taxon>
        <taxon>Actinomycetota</taxon>
        <taxon>Actinomycetes</taxon>
        <taxon>Geodermatophilales</taxon>
        <taxon>Geodermatophilaceae</taxon>
        <taxon>Geodermatophilus</taxon>
    </lineage>
</organism>
<evidence type="ECO:0000313" key="8">
    <source>
        <dbReference type="Proteomes" id="UP000198680"/>
    </source>
</evidence>
<dbReference type="PROSITE" id="PS00622">
    <property type="entry name" value="HTH_LUXR_1"/>
    <property type="match status" value="1"/>
</dbReference>
<dbReference type="Proteomes" id="UP000198680">
    <property type="component" value="Unassembled WGS sequence"/>
</dbReference>
<evidence type="ECO:0000256" key="1">
    <source>
        <dbReference type="ARBA" id="ARBA00022553"/>
    </source>
</evidence>
<reference evidence="8" key="1">
    <citation type="submission" date="2016-10" db="EMBL/GenBank/DDBJ databases">
        <authorList>
            <person name="Varghese N."/>
            <person name="Submissions S."/>
        </authorList>
    </citation>
    <scope>NUCLEOTIDE SEQUENCE [LARGE SCALE GENOMIC DNA]</scope>
    <source>
        <strain evidence="8">DSM 45419</strain>
    </source>
</reference>
<dbReference type="Pfam" id="PF00196">
    <property type="entry name" value="GerE"/>
    <property type="match status" value="1"/>
</dbReference>
<keyword evidence="2" id="KW-0238">DNA-binding</keyword>
<dbReference type="InterPro" id="IPR058245">
    <property type="entry name" value="NreC/VraR/RcsB-like_REC"/>
</dbReference>
<dbReference type="InterPro" id="IPR016032">
    <property type="entry name" value="Sig_transdc_resp-reg_C-effctor"/>
</dbReference>
<dbReference type="SUPFAM" id="SSF46894">
    <property type="entry name" value="C-terminal effector domain of the bipartite response regulators"/>
    <property type="match status" value="1"/>
</dbReference>
<evidence type="ECO:0000256" key="4">
    <source>
        <dbReference type="SAM" id="MobiDB-lite"/>
    </source>
</evidence>
<evidence type="ECO:0000256" key="3">
    <source>
        <dbReference type="PROSITE-ProRule" id="PRU00169"/>
    </source>
</evidence>
<dbReference type="GO" id="GO:0000160">
    <property type="term" value="P:phosphorelay signal transduction system"/>
    <property type="evidence" value="ECO:0007669"/>
    <property type="project" value="InterPro"/>
</dbReference>
<dbReference type="Pfam" id="PF00072">
    <property type="entry name" value="Response_reg"/>
    <property type="match status" value="1"/>
</dbReference>
<dbReference type="AlphaFoldDB" id="A0A1G9RVJ3"/>
<feature type="modified residue" description="4-aspartylphosphate" evidence="3">
    <location>
        <position position="59"/>
    </location>
</feature>
<dbReference type="SMART" id="SM00448">
    <property type="entry name" value="REC"/>
    <property type="match status" value="1"/>
</dbReference>
<gene>
    <name evidence="7" type="ORF">SAMN05660642_02091</name>
</gene>
<keyword evidence="8" id="KW-1185">Reference proteome</keyword>
<dbReference type="InterPro" id="IPR001789">
    <property type="entry name" value="Sig_transdc_resp-reg_receiver"/>
</dbReference>
<dbReference type="SMART" id="SM00421">
    <property type="entry name" value="HTH_LUXR"/>
    <property type="match status" value="1"/>
</dbReference>
<dbReference type="EMBL" id="FNHE01000004">
    <property type="protein sequence ID" value="SDM27233.1"/>
    <property type="molecule type" value="Genomic_DNA"/>
</dbReference>
<dbReference type="InterPro" id="IPR000792">
    <property type="entry name" value="Tscrpt_reg_LuxR_C"/>
</dbReference>
<dbReference type="PANTHER" id="PTHR43214:SF43">
    <property type="entry name" value="TWO-COMPONENT RESPONSE REGULATOR"/>
    <property type="match status" value="1"/>
</dbReference>
<evidence type="ECO:0000313" key="7">
    <source>
        <dbReference type="EMBL" id="SDM27233.1"/>
    </source>
</evidence>
<dbReference type="STRING" id="1137991.SAMN05660642_02091"/>
<protein>
    <submittedName>
        <fullName evidence="7">Two component transcriptional regulator, LuxR family</fullName>
    </submittedName>
</protein>
<keyword evidence="1 3" id="KW-0597">Phosphoprotein</keyword>
<dbReference type="InterPro" id="IPR011006">
    <property type="entry name" value="CheY-like_superfamily"/>
</dbReference>